<organism evidence="1 2">
    <name type="scientific">Melastoma candidum</name>
    <dbReference type="NCBI Taxonomy" id="119954"/>
    <lineage>
        <taxon>Eukaryota</taxon>
        <taxon>Viridiplantae</taxon>
        <taxon>Streptophyta</taxon>
        <taxon>Embryophyta</taxon>
        <taxon>Tracheophyta</taxon>
        <taxon>Spermatophyta</taxon>
        <taxon>Magnoliopsida</taxon>
        <taxon>eudicotyledons</taxon>
        <taxon>Gunneridae</taxon>
        <taxon>Pentapetalae</taxon>
        <taxon>rosids</taxon>
        <taxon>malvids</taxon>
        <taxon>Myrtales</taxon>
        <taxon>Melastomataceae</taxon>
        <taxon>Melastomatoideae</taxon>
        <taxon>Melastomateae</taxon>
        <taxon>Melastoma</taxon>
    </lineage>
</organism>
<proteinExistence type="predicted"/>
<protein>
    <submittedName>
        <fullName evidence="1">Uncharacterized protein</fullName>
    </submittedName>
</protein>
<evidence type="ECO:0000313" key="1">
    <source>
        <dbReference type="EMBL" id="KAI4379422.1"/>
    </source>
</evidence>
<dbReference type="Proteomes" id="UP001057402">
    <property type="component" value="Chromosome 3"/>
</dbReference>
<name>A0ACB9RK64_9MYRT</name>
<keyword evidence="2" id="KW-1185">Reference proteome</keyword>
<gene>
    <name evidence="1" type="ORF">MLD38_005724</name>
</gene>
<dbReference type="EMBL" id="CM042882">
    <property type="protein sequence ID" value="KAI4379422.1"/>
    <property type="molecule type" value="Genomic_DNA"/>
</dbReference>
<accession>A0ACB9RK64</accession>
<sequence length="246" mass="27726">MRRKNYHSKRDSNCDTSPCRKEAAERPRYQNGVNPFYVQLDSKPPKERGYKGANGHHEILLEGQSSDSVIDELEVATHHPIDTEKDVKPVKITLHEVADKGKRTSRSSPRSEEAKKGLRVTFENECKQCDAEERIIDRLLMHYSMKPSTYEPGRLSRKLGSHQGHQIETDLSKHEEEDPEVRPPCPPQRSISLPPEQTTAAEMPAKAIIRAASLPPGSCSSRARHVHPKLPEYDDLAARLASLRGT</sequence>
<reference evidence="2" key="1">
    <citation type="journal article" date="2023" name="Front. Plant Sci.">
        <title>Chromosomal-level genome assembly of Melastoma candidum provides insights into trichome evolution.</title>
        <authorList>
            <person name="Zhong Y."/>
            <person name="Wu W."/>
            <person name="Sun C."/>
            <person name="Zou P."/>
            <person name="Liu Y."/>
            <person name="Dai S."/>
            <person name="Zhou R."/>
        </authorList>
    </citation>
    <scope>NUCLEOTIDE SEQUENCE [LARGE SCALE GENOMIC DNA]</scope>
</reference>
<evidence type="ECO:0000313" key="2">
    <source>
        <dbReference type="Proteomes" id="UP001057402"/>
    </source>
</evidence>
<comment type="caution">
    <text evidence="1">The sequence shown here is derived from an EMBL/GenBank/DDBJ whole genome shotgun (WGS) entry which is preliminary data.</text>
</comment>